<dbReference type="Proteomes" id="UP000011174">
    <property type="component" value="Chromosome"/>
</dbReference>
<feature type="domain" description="Shikimate dehydrogenase substrate binding N-terminal" evidence="4">
    <location>
        <begin position="14"/>
        <end position="96"/>
    </location>
</feature>
<reference evidence="5 6" key="1">
    <citation type="journal article" date="2013" name="Environ. Microbiol.">
        <title>The nutrient supplying capabilities of Uzinura, an endosymbiont of armoured scale insects.</title>
        <authorList>
            <person name="Sabree Z.L."/>
            <person name="Huang C.Y."/>
            <person name="Okusu A."/>
            <person name="Moran N.A."/>
            <person name="Normark B.B."/>
        </authorList>
    </citation>
    <scope>NUCLEOTIDE SEQUENCE [LARGE SCALE GENOMIC DNA]</scope>
    <source>
        <strain evidence="5 6">ASNER</strain>
    </source>
</reference>
<dbReference type="InterPro" id="IPR013708">
    <property type="entry name" value="Shikimate_DH-bd_N"/>
</dbReference>
<protein>
    <submittedName>
        <fullName evidence="5">Shikimate dehydrogenase substrate binding subunit</fullName>
    </submittedName>
</protein>
<dbReference type="GO" id="GO:0009073">
    <property type="term" value="P:aromatic amino acid family biosynthetic process"/>
    <property type="evidence" value="ECO:0007669"/>
    <property type="project" value="UniProtKB-KW"/>
</dbReference>
<dbReference type="InterPro" id="IPR022893">
    <property type="entry name" value="Shikimate_DH_fam"/>
</dbReference>
<dbReference type="SUPFAM" id="SSF51735">
    <property type="entry name" value="NAD(P)-binding Rossmann-fold domains"/>
    <property type="match status" value="1"/>
</dbReference>
<dbReference type="PANTHER" id="PTHR21089">
    <property type="entry name" value="SHIKIMATE DEHYDROGENASE"/>
    <property type="match status" value="1"/>
</dbReference>
<evidence type="ECO:0000256" key="2">
    <source>
        <dbReference type="ARBA" id="ARBA00023002"/>
    </source>
</evidence>
<dbReference type="GO" id="GO:0009423">
    <property type="term" value="P:chorismate biosynthetic process"/>
    <property type="evidence" value="ECO:0007669"/>
    <property type="project" value="TreeGrafter"/>
</dbReference>
<dbReference type="InterPro" id="IPR046346">
    <property type="entry name" value="Aminoacid_DH-like_N_sf"/>
</dbReference>
<comment type="pathway">
    <text evidence="1">Metabolic intermediate biosynthesis; chorismate biosynthesis; chorismate from D-erythrose 4-phosphate and phosphoenolpyruvate: step 4/7.</text>
</comment>
<sequence>MYNNMMLEERLFGLIGKNISYSFSKQYFLNKFNKENITKTRYGIFDLAYINNFEHILRKYPNLQGVNITIPYKKEVIQYVNYLSDEAYAISAVNTIKIKENSLIGYNTDIFGFKKTFAKHLLSTHKKALVLGNGGAAKAVIYVLKQLKVPYLIVSRNKKGDISYKEINEILLNQYKIIIHCTPIGTYPTTDQYPLIPYQFLTKDHYLYDLVYNPLESKFLKKGTESGAIVKNGLEMLYIQGELGWDLWNH</sequence>
<keyword evidence="2" id="KW-0560">Oxidoreductase</keyword>
<dbReference type="GO" id="GO:0004764">
    <property type="term" value="F:shikimate 3-dehydrogenase (NADP+) activity"/>
    <property type="evidence" value="ECO:0007669"/>
    <property type="project" value="InterPro"/>
</dbReference>
<evidence type="ECO:0000259" key="4">
    <source>
        <dbReference type="Pfam" id="PF08501"/>
    </source>
</evidence>
<evidence type="ECO:0000313" key="6">
    <source>
        <dbReference type="Proteomes" id="UP000011174"/>
    </source>
</evidence>
<dbReference type="PANTHER" id="PTHR21089:SF1">
    <property type="entry name" value="BIFUNCTIONAL 3-DEHYDROQUINATE DEHYDRATASE_SHIKIMATE DEHYDROGENASE, CHLOROPLASTIC"/>
    <property type="match status" value="1"/>
</dbReference>
<dbReference type="KEGG" id="udi:ASNER_028"/>
<evidence type="ECO:0000256" key="3">
    <source>
        <dbReference type="ARBA" id="ARBA00023141"/>
    </source>
</evidence>
<dbReference type="InterPro" id="IPR036291">
    <property type="entry name" value="NAD(P)-bd_dom_sf"/>
</dbReference>
<dbReference type="STRING" id="1133592.ASNER_028"/>
<dbReference type="AlphaFoldDB" id="L7VFU3"/>
<dbReference type="PATRIC" id="fig|1133592.3.peg.23"/>
<organism evidence="5 6">
    <name type="scientific">Candidatus Uzinura diaspidicola str. ASNER</name>
    <dbReference type="NCBI Taxonomy" id="1133592"/>
    <lineage>
        <taxon>Bacteria</taxon>
        <taxon>Pseudomonadati</taxon>
        <taxon>Bacteroidota</taxon>
        <taxon>Flavobacteriia</taxon>
        <taxon>Flavobacteriales</taxon>
        <taxon>Candidatus Uzinura</taxon>
    </lineage>
</organism>
<dbReference type="HOGENOM" id="CLU_044063_4_1_10"/>
<dbReference type="CDD" id="cd01065">
    <property type="entry name" value="NAD_bind_Shikimate_DH"/>
    <property type="match status" value="1"/>
</dbReference>
<dbReference type="EMBL" id="CP003263">
    <property type="protein sequence ID" value="AGC66815.1"/>
    <property type="molecule type" value="Genomic_DNA"/>
</dbReference>
<proteinExistence type="predicted"/>
<evidence type="ECO:0000256" key="1">
    <source>
        <dbReference type="ARBA" id="ARBA00004871"/>
    </source>
</evidence>
<dbReference type="GO" id="GO:0019632">
    <property type="term" value="P:shikimate metabolic process"/>
    <property type="evidence" value="ECO:0007669"/>
    <property type="project" value="TreeGrafter"/>
</dbReference>
<name>L7VFU3_9FLAO</name>
<dbReference type="Pfam" id="PF08501">
    <property type="entry name" value="Shikimate_dh_N"/>
    <property type="match status" value="1"/>
</dbReference>
<keyword evidence="3" id="KW-0057">Aromatic amino acid biosynthesis</keyword>
<accession>L7VFU3</accession>
<dbReference type="SUPFAM" id="SSF53223">
    <property type="entry name" value="Aminoacid dehydrogenase-like, N-terminal domain"/>
    <property type="match status" value="1"/>
</dbReference>
<gene>
    <name evidence="5" type="primary">aroE</name>
    <name evidence="5" type="ORF">ASNER_028</name>
</gene>
<dbReference type="GO" id="GO:0005829">
    <property type="term" value="C:cytosol"/>
    <property type="evidence" value="ECO:0007669"/>
    <property type="project" value="TreeGrafter"/>
</dbReference>
<dbReference type="GO" id="GO:0050661">
    <property type="term" value="F:NADP binding"/>
    <property type="evidence" value="ECO:0007669"/>
    <property type="project" value="TreeGrafter"/>
</dbReference>
<keyword evidence="3" id="KW-0028">Amino-acid biosynthesis</keyword>
<evidence type="ECO:0000313" key="5">
    <source>
        <dbReference type="EMBL" id="AGC66815.1"/>
    </source>
</evidence>
<keyword evidence="6" id="KW-1185">Reference proteome</keyword>
<dbReference type="Gene3D" id="3.40.50.10860">
    <property type="entry name" value="Leucine Dehydrogenase, chain A, domain 1"/>
    <property type="match status" value="1"/>
</dbReference>
<dbReference type="Gene3D" id="3.40.50.720">
    <property type="entry name" value="NAD(P)-binding Rossmann-like Domain"/>
    <property type="match status" value="1"/>
</dbReference>